<protein>
    <submittedName>
        <fullName evidence="1">Uncharacterized protein</fullName>
    </submittedName>
</protein>
<accession>C0EI47</accession>
<comment type="caution">
    <text evidence="1">The sequence shown here is derived from an EMBL/GenBank/DDBJ whole genome shotgun (WGS) entry which is preliminary data.</text>
</comment>
<gene>
    <name evidence="1" type="ORF">CLOSTMETH_03542</name>
</gene>
<reference evidence="1 2" key="1">
    <citation type="submission" date="2009-01" db="EMBL/GenBank/DDBJ databases">
        <authorList>
            <person name="Fulton L."/>
            <person name="Clifton S."/>
            <person name="Fulton B."/>
            <person name="Xu J."/>
            <person name="Minx P."/>
            <person name="Pepin K.H."/>
            <person name="Johnson M."/>
            <person name="Bhonagiri V."/>
            <person name="Nash W.E."/>
            <person name="Mardis E.R."/>
            <person name="Wilson R.K."/>
        </authorList>
    </citation>
    <scope>NUCLEOTIDE SEQUENCE [LARGE SCALE GENOMIC DNA]</scope>
    <source>
        <strain evidence="1 2">DSM 5476</strain>
    </source>
</reference>
<reference evidence="1 2" key="2">
    <citation type="submission" date="2009-02" db="EMBL/GenBank/DDBJ databases">
        <title>Draft genome sequence of Clostridium methylpentosum (DSM 5476).</title>
        <authorList>
            <person name="Sudarsanam P."/>
            <person name="Ley R."/>
            <person name="Guruge J."/>
            <person name="Turnbaugh P.J."/>
            <person name="Mahowald M."/>
            <person name="Liep D."/>
            <person name="Gordon J."/>
        </authorList>
    </citation>
    <scope>NUCLEOTIDE SEQUENCE [LARGE SCALE GENOMIC DNA]</scope>
    <source>
        <strain evidence="1 2">DSM 5476</strain>
    </source>
</reference>
<evidence type="ECO:0000313" key="2">
    <source>
        <dbReference type="Proteomes" id="UP000003340"/>
    </source>
</evidence>
<dbReference type="EMBL" id="ACEC01000124">
    <property type="protein sequence ID" value="EEG28855.1"/>
    <property type="molecule type" value="Genomic_DNA"/>
</dbReference>
<sequence length="55" mass="6393">MLYLEPHGQGQWIKKVWGDEDERKTTLAVKKMRRLTASQKVKATSKIELQLSHSI</sequence>
<evidence type="ECO:0000313" key="1">
    <source>
        <dbReference type="EMBL" id="EEG28855.1"/>
    </source>
</evidence>
<organism evidence="1 2">
    <name type="scientific">[Clostridium] methylpentosum DSM 5476</name>
    <dbReference type="NCBI Taxonomy" id="537013"/>
    <lineage>
        <taxon>Bacteria</taxon>
        <taxon>Bacillati</taxon>
        <taxon>Bacillota</taxon>
        <taxon>Clostridia</taxon>
        <taxon>Eubacteriales</taxon>
        <taxon>Oscillospiraceae</taxon>
        <taxon>Oscillospiraceae incertae sedis</taxon>
    </lineage>
</organism>
<name>C0EI47_9FIRM</name>
<dbReference type="Proteomes" id="UP000003340">
    <property type="component" value="Unassembled WGS sequence"/>
</dbReference>
<keyword evidence="2" id="KW-1185">Reference proteome</keyword>
<dbReference type="HOGENOM" id="CLU_3024036_0_0_9"/>
<dbReference type="STRING" id="537013.CLOSTMETH_03542"/>
<dbReference type="AlphaFoldDB" id="C0EI47"/>
<proteinExistence type="predicted"/>